<dbReference type="PROSITE" id="PS50097">
    <property type="entry name" value="BTB"/>
    <property type="match status" value="1"/>
</dbReference>
<dbReference type="InterPro" id="IPR043225">
    <property type="entry name" value="BACK_BTBD8"/>
</dbReference>
<dbReference type="InterPro" id="IPR011333">
    <property type="entry name" value="SKP1/BTB/POZ_sf"/>
</dbReference>
<feature type="domain" description="BTB" evidence="1">
    <location>
        <begin position="48"/>
        <end position="112"/>
    </location>
</feature>
<organism evidence="2 3">
    <name type="scientific">Plectus sambesii</name>
    <dbReference type="NCBI Taxonomy" id="2011161"/>
    <lineage>
        <taxon>Eukaryota</taxon>
        <taxon>Metazoa</taxon>
        <taxon>Ecdysozoa</taxon>
        <taxon>Nematoda</taxon>
        <taxon>Chromadorea</taxon>
        <taxon>Plectida</taxon>
        <taxon>Plectina</taxon>
        <taxon>Plectoidea</taxon>
        <taxon>Plectidae</taxon>
        <taxon>Plectus</taxon>
    </lineage>
</organism>
<dbReference type="Pfam" id="PF00651">
    <property type="entry name" value="BTB"/>
    <property type="match status" value="1"/>
</dbReference>
<dbReference type="AlphaFoldDB" id="A0A914V635"/>
<dbReference type="InterPro" id="IPR000210">
    <property type="entry name" value="BTB/POZ_dom"/>
</dbReference>
<evidence type="ECO:0000259" key="1">
    <source>
        <dbReference type="PROSITE" id="PS50097"/>
    </source>
</evidence>
<dbReference type="SMART" id="SM00225">
    <property type="entry name" value="BTB"/>
    <property type="match status" value="1"/>
</dbReference>
<sequence>SVTSLNSLTSIDISPSREAVEIFPQQEKEPCSRLGSDLLQMYLQQTDADITVRSENGDFRAHKCILAATSPYFQSLIAQAGATATTIDLKYSRNTVDFTLTFLYGGVTFMPPEIDVWEVMSIADHMKLAELTNVARLHLRAKICHLFHRPCAACVSAVFDALPQLHATVALADIFEEALAWQARYFGRIWKGRSFLHLNHRWQNLCFQYLVDNL</sequence>
<keyword evidence="2" id="KW-1185">Reference proteome</keyword>
<dbReference type="WBParaSite" id="PSAMB.scaffold15844size1468.g36680.t1">
    <property type="protein sequence ID" value="PSAMB.scaffold15844size1468.g36680.t1"/>
    <property type="gene ID" value="PSAMB.scaffold15844size1468.g36680"/>
</dbReference>
<proteinExistence type="predicted"/>
<dbReference type="PANTHER" id="PTHR22427">
    <property type="entry name" value="GH15728P"/>
    <property type="match status" value="1"/>
</dbReference>
<name>A0A914V635_9BILA</name>
<evidence type="ECO:0000313" key="2">
    <source>
        <dbReference type="Proteomes" id="UP000887566"/>
    </source>
</evidence>
<reference evidence="3" key="1">
    <citation type="submission" date="2022-11" db="UniProtKB">
        <authorList>
            <consortium name="WormBaseParasite"/>
        </authorList>
    </citation>
    <scope>IDENTIFICATION</scope>
</reference>
<dbReference type="SUPFAM" id="SSF54695">
    <property type="entry name" value="POZ domain"/>
    <property type="match status" value="1"/>
</dbReference>
<accession>A0A914V635</accession>
<dbReference type="Pfam" id="PF26017">
    <property type="entry name" value="BACK_BTBD8"/>
    <property type="match status" value="1"/>
</dbReference>
<protein>
    <submittedName>
        <fullName evidence="3">BTB domain-containing protein</fullName>
    </submittedName>
</protein>
<dbReference type="Proteomes" id="UP000887566">
    <property type="component" value="Unplaced"/>
</dbReference>
<evidence type="ECO:0000313" key="3">
    <source>
        <dbReference type="WBParaSite" id="PSAMB.scaffold15844size1468.g36680.t1"/>
    </source>
</evidence>
<dbReference type="Gene3D" id="3.30.710.10">
    <property type="entry name" value="Potassium Channel Kv1.1, Chain A"/>
    <property type="match status" value="1"/>
</dbReference>
<dbReference type="PANTHER" id="PTHR22427:SF7">
    <property type="entry name" value="GH15728P"/>
    <property type="match status" value="1"/>
</dbReference>